<evidence type="ECO:0000256" key="1">
    <source>
        <dbReference type="ARBA" id="ARBA00001286"/>
    </source>
</evidence>
<dbReference type="PIRSF" id="PIRSF000409">
    <property type="entry name" value="Ada"/>
    <property type="match status" value="1"/>
</dbReference>
<evidence type="ECO:0000313" key="14">
    <source>
        <dbReference type="Proteomes" id="UP000002743"/>
    </source>
</evidence>
<dbReference type="InterPro" id="IPR035451">
    <property type="entry name" value="Ada-like_dom_sf"/>
</dbReference>
<dbReference type="SUPFAM" id="SSF46689">
    <property type="entry name" value="Homeodomain-like"/>
    <property type="match status" value="1"/>
</dbReference>
<keyword evidence="11" id="KW-0479">Metal-binding</keyword>
<accession>C6XCX0</accession>
<dbReference type="Gene3D" id="3.30.160.70">
    <property type="entry name" value="Methylated DNA-protein cysteine methyltransferase domain"/>
    <property type="match status" value="1"/>
</dbReference>
<dbReference type="Gene3D" id="1.10.10.10">
    <property type="entry name" value="Winged helix-like DNA-binding domain superfamily/Winged helix DNA-binding domain"/>
    <property type="match status" value="1"/>
</dbReference>
<feature type="binding site" evidence="11">
    <location>
        <position position="75"/>
    </location>
    <ligand>
        <name>Zn(2+)</name>
        <dbReference type="ChEBI" id="CHEBI:29105"/>
    </ligand>
</feature>
<evidence type="ECO:0000259" key="12">
    <source>
        <dbReference type="PROSITE" id="PS01124"/>
    </source>
</evidence>
<dbReference type="SUPFAM" id="SSF57884">
    <property type="entry name" value="Ada DNA repair protein, N-terminal domain (N-Ada 10)"/>
    <property type="match status" value="1"/>
</dbReference>
<dbReference type="Pfam" id="PF02805">
    <property type="entry name" value="Ada_Zn_binding"/>
    <property type="match status" value="1"/>
</dbReference>
<dbReference type="PROSITE" id="PS00374">
    <property type="entry name" value="MGMT"/>
    <property type="match status" value="1"/>
</dbReference>
<evidence type="ECO:0000256" key="7">
    <source>
        <dbReference type="ARBA" id="ARBA00023163"/>
    </source>
</evidence>
<dbReference type="SUPFAM" id="SSF53155">
    <property type="entry name" value="Methylated DNA-protein cysteine methyltransferase domain"/>
    <property type="match status" value="1"/>
</dbReference>
<evidence type="ECO:0000256" key="5">
    <source>
        <dbReference type="ARBA" id="ARBA00023015"/>
    </source>
</evidence>
<comment type="cofactor">
    <cofactor evidence="11">
        <name>Zn(2+)</name>
        <dbReference type="ChEBI" id="CHEBI:29105"/>
    </cofactor>
    <text evidence="11">Binds 1 zinc ion per subunit.</text>
</comment>
<keyword evidence="8" id="KW-0234">DNA repair</keyword>
<feature type="binding site" evidence="11">
    <location>
        <position position="78"/>
    </location>
    <ligand>
        <name>Zn(2+)</name>
        <dbReference type="ChEBI" id="CHEBI:29105"/>
    </ligand>
</feature>
<feature type="binding site" evidence="11">
    <location>
        <position position="48"/>
    </location>
    <ligand>
        <name>Zn(2+)</name>
        <dbReference type="ChEBI" id="CHEBI:29105"/>
    </ligand>
</feature>
<dbReference type="InterPro" id="IPR016221">
    <property type="entry name" value="Bifunct_regulatory_prot_Ada"/>
</dbReference>
<evidence type="ECO:0000256" key="6">
    <source>
        <dbReference type="ARBA" id="ARBA00023159"/>
    </source>
</evidence>
<dbReference type="OrthoDB" id="9811249at2"/>
<dbReference type="PANTHER" id="PTHR10815:SF14">
    <property type="entry name" value="BIFUNCTIONAL TRANSCRIPTIONAL ACTIVATOR_DNA REPAIR ENZYME ADA"/>
    <property type="match status" value="1"/>
</dbReference>
<keyword evidence="14" id="KW-1185">Reference proteome</keyword>
<dbReference type="InterPro" id="IPR036217">
    <property type="entry name" value="MethylDNA_cys_MeTrfase_DNAb"/>
</dbReference>
<evidence type="ECO:0000256" key="10">
    <source>
        <dbReference type="PIRSR" id="PIRSR000409-1"/>
    </source>
</evidence>
<comment type="catalytic activity">
    <reaction evidence="9">
        <text>a 6-O-methyl-2'-deoxyguanosine in DNA + L-cysteinyl-[protein] = S-methyl-L-cysteinyl-[protein] + a 2'-deoxyguanosine in DNA</text>
        <dbReference type="Rhea" id="RHEA:24000"/>
        <dbReference type="Rhea" id="RHEA-COMP:10131"/>
        <dbReference type="Rhea" id="RHEA-COMP:10132"/>
        <dbReference type="Rhea" id="RHEA-COMP:11367"/>
        <dbReference type="Rhea" id="RHEA-COMP:11368"/>
        <dbReference type="ChEBI" id="CHEBI:29950"/>
        <dbReference type="ChEBI" id="CHEBI:82612"/>
        <dbReference type="ChEBI" id="CHEBI:85445"/>
        <dbReference type="ChEBI" id="CHEBI:85448"/>
        <dbReference type="EC" id="2.1.1.63"/>
    </reaction>
</comment>
<dbReference type="FunFam" id="1.10.10.10:FF:000410">
    <property type="entry name" value="ADA regulatory protein, putative"/>
    <property type="match status" value="1"/>
</dbReference>
<evidence type="ECO:0000256" key="8">
    <source>
        <dbReference type="ARBA" id="ARBA00023204"/>
    </source>
</evidence>
<dbReference type="SMART" id="SM00342">
    <property type="entry name" value="HTH_ARAC"/>
    <property type="match status" value="1"/>
</dbReference>
<keyword evidence="2 13" id="KW-0489">Methyltransferase</keyword>
<dbReference type="InterPro" id="IPR004026">
    <property type="entry name" value="Ada_DNA_repair_Zn-bd"/>
</dbReference>
<keyword evidence="4" id="KW-0227">DNA damage</keyword>
<evidence type="ECO:0000313" key="13">
    <source>
        <dbReference type="EMBL" id="ACT50395.1"/>
    </source>
</evidence>
<sequence length="360" mass="39294">MCSSLTSTPYSMPLIDPRWQQIQQRDPAAEGHFLYGVRTTGIYCRPTCGARTPRPENVEYFSSAAEAELAGFRACKRCKPDLAKADAQAAHVESIAQACRHIEQAEHIPSLQHLAEMAGLSVSHFHRLFKAVTGLTPKAYATAHRNQQLREHLQASRSVTDAMLEAGFNSSSRFYAQSGRLLGMTPTRYQQGGRGMLIRAGVAPCSLGMVLVAASERGVCAIAMGDDAATLLQDLRARFPHASVVEQDAALEQQLASVLRFIETPALGLDLPLDIQGTAFQQRVWQALRDIPRGSTISYRQLAERIGAPKAIRAVASACAANMLAMAIPCHRVIGSDGRLTGYRWGIARKQELLKREASQ</sequence>
<evidence type="ECO:0000256" key="4">
    <source>
        <dbReference type="ARBA" id="ARBA00022763"/>
    </source>
</evidence>
<dbReference type="GO" id="GO:0008270">
    <property type="term" value="F:zinc ion binding"/>
    <property type="evidence" value="ECO:0007669"/>
    <property type="project" value="InterPro"/>
</dbReference>
<dbReference type="InterPro" id="IPR014048">
    <property type="entry name" value="MethylDNA_cys_MeTrfase_DNA-bd"/>
</dbReference>
<evidence type="ECO:0000256" key="11">
    <source>
        <dbReference type="PIRSR" id="PIRSR000409-3"/>
    </source>
</evidence>
<gene>
    <name evidence="13" type="ordered locus">Msip34_1148</name>
</gene>
<dbReference type="GO" id="GO:0003908">
    <property type="term" value="F:methylated-DNA-[protein]-cysteine S-methyltransferase activity"/>
    <property type="evidence" value="ECO:0007669"/>
    <property type="project" value="UniProtKB-EC"/>
</dbReference>
<dbReference type="STRING" id="582744.Msip34_1148"/>
<dbReference type="HOGENOM" id="CLU_000445_52_0_4"/>
<keyword evidence="6" id="KW-0010">Activator</keyword>
<dbReference type="GO" id="GO:0006281">
    <property type="term" value="P:DNA repair"/>
    <property type="evidence" value="ECO:0007669"/>
    <property type="project" value="UniProtKB-KW"/>
</dbReference>
<dbReference type="Proteomes" id="UP000002743">
    <property type="component" value="Chromosome"/>
</dbReference>
<dbReference type="InterPro" id="IPR036631">
    <property type="entry name" value="MGMT_N_sf"/>
</dbReference>
<dbReference type="Pfam" id="PF12833">
    <property type="entry name" value="HTH_18"/>
    <property type="match status" value="1"/>
</dbReference>
<dbReference type="eggNOG" id="COG2169">
    <property type="taxonomic scope" value="Bacteria"/>
</dbReference>
<protein>
    <submittedName>
        <fullName evidence="13">Transcriptional regulator, AraC family</fullName>
        <ecNumber evidence="13">2.1.1.63</ecNumber>
    </submittedName>
</protein>
<dbReference type="InterPro" id="IPR001497">
    <property type="entry name" value="MethylDNA_cys_MeTrfase_AS"/>
</dbReference>
<feature type="active site" description="Nucleophile; methyl group acceptor from methylphosphotriester" evidence="10">
    <location>
        <position position="44"/>
    </location>
</feature>
<reference evidence="14" key="1">
    <citation type="submission" date="2009-07" db="EMBL/GenBank/DDBJ databases">
        <title>Complete sequence of chromosome of Methylovorus sp. SIP3-4.</title>
        <authorList>
            <person name="Lucas S."/>
            <person name="Copeland A."/>
            <person name="Lapidus A."/>
            <person name="Glavina del Rio T."/>
            <person name="Tice H."/>
            <person name="Bruce D."/>
            <person name="Goodwin L."/>
            <person name="Pitluck S."/>
            <person name="Clum A."/>
            <person name="Larimer F."/>
            <person name="Land M."/>
            <person name="Hauser L."/>
            <person name="Kyrpides N."/>
            <person name="Mikhailova N."/>
            <person name="Kayluzhnaya M."/>
            <person name="Chistoserdova L."/>
        </authorList>
    </citation>
    <scope>NUCLEOTIDE SEQUENCE [LARGE SCALE GENOMIC DNA]</scope>
    <source>
        <strain evidence="14">SIP3-4</strain>
    </source>
</reference>
<dbReference type="GO" id="GO:0032259">
    <property type="term" value="P:methylation"/>
    <property type="evidence" value="ECO:0007669"/>
    <property type="project" value="UniProtKB-KW"/>
</dbReference>
<dbReference type="EMBL" id="CP001674">
    <property type="protein sequence ID" value="ACT50395.1"/>
    <property type="molecule type" value="Genomic_DNA"/>
</dbReference>
<dbReference type="InterPro" id="IPR036388">
    <property type="entry name" value="WH-like_DNA-bd_sf"/>
</dbReference>
<feature type="binding site" evidence="11">
    <location>
        <position position="44"/>
    </location>
    <ligand>
        <name>Zn(2+)</name>
        <dbReference type="ChEBI" id="CHEBI:29105"/>
    </ligand>
</feature>
<evidence type="ECO:0000256" key="2">
    <source>
        <dbReference type="ARBA" id="ARBA00022603"/>
    </source>
</evidence>
<evidence type="ECO:0000256" key="9">
    <source>
        <dbReference type="ARBA" id="ARBA00049348"/>
    </source>
</evidence>
<keyword evidence="3 13" id="KW-0808">Transferase</keyword>
<dbReference type="InterPro" id="IPR009057">
    <property type="entry name" value="Homeodomain-like_sf"/>
</dbReference>
<dbReference type="KEGG" id="mei:Msip34_1148"/>
<dbReference type="InterPro" id="IPR018060">
    <property type="entry name" value="HTH_AraC"/>
</dbReference>
<keyword evidence="11" id="KW-0862">Zinc</keyword>
<dbReference type="AlphaFoldDB" id="C6XCX0"/>
<dbReference type="GO" id="GO:0003700">
    <property type="term" value="F:DNA-binding transcription factor activity"/>
    <property type="evidence" value="ECO:0007669"/>
    <property type="project" value="InterPro"/>
</dbReference>
<dbReference type="EC" id="2.1.1.63" evidence="13"/>
<dbReference type="RefSeq" id="WP_015829900.1">
    <property type="nucleotide sequence ID" value="NC_012969.1"/>
</dbReference>
<keyword evidence="7" id="KW-0804">Transcription</keyword>
<keyword evidence="5" id="KW-0805">Transcription regulation</keyword>
<dbReference type="eggNOG" id="COG0350">
    <property type="taxonomic scope" value="Bacteria"/>
</dbReference>
<comment type="catalytic activity">
    <reaction evidence="1">
        <text>a 4-O-methyl-thymidine in DNA + L-cysteinyl-[protein] = a thymidine in DNA + S-methyl-L-cysteinyl-[protein]</text>
        <dbReference type="Rhea" id="RHEA:53428"/>
        <dbReference type="Rhea" id="RHEA-COMP:10131"/>
        <dbReference type="Rhea" id="RHEA-COMP:10132"/>
        <dbReference type="Rhea" id="RHEA-COMP:13555"/>
        <dbReference type="Rhea" id="RHEA-COMP:13556"/>
        <dbReference type="ChEBI" id="CHEBI:29950"/>
        <dbReference type="ChEBI" id="CHEBI:82612"/>
        <dbReference type="ChEBI" id="CHEBI:137386"/>
        <dbReference type="ChEBI" id="CHEBI:137387"/>
        <dbReference type="EC" id="2.1.1.63"/>
    </reaction>
</comment>
<dbReference type="NCBIfam" id="NF011964">
    <property type="entry name" value="PRK15435.1"/>
    <property type="match status" value="1"/>
</dbReference>
<dbReference type="NCBIfam" id="TIGR00589">
    <property type="entry name" value="ogt"/>
    <property type="match status" value="1"/>
</dbReference>
<dbReference type="PANTHER" id="PTHR10815">
    <property type="entry name" value="METHYLATED-DNA--PROTEIN-CYSTEINE METHYLTRANSFERASE"/>
    <property type="match status" value="1"/>
</dbReference>
<dbReference type="PROSITE" id="PS01124">
    <property type="entry name" value="HTH_ARAC_FAMILY_2"/>
    <property type="match status" value="1"/>
</dbReference>
<dbReference type="Gene3D" id="1.10.10.60">
    <property type="entry name" value="Homeodomain-like"/>
    <property type="match status" value="1"/>
</dbReference>
<dbReference type="Pfam" id="PF01035">
    <property type="entry name" value="DNA_binding_1"/>
    <property type="match status" value="1"/>
</dbReference>
<feature type="active site" description="Nucleophile; methyl group acceptor from either O6-methylguanine or O4-methylthymine" evidence="10">
    <location>
        <position position="330"/>
    </location>
</feature>
<reference evidence="13 14" key="2">
    <citation type="journal article" date="2011" name="J. Bacteriol.">
        <title>Genomes of three methylotrophs from a single niche uncover genetic and metabolic divergence of Methylophilaceae.</title>
        <authorList>
            <person name="Lapidus A."/>
            <person name="Clum A."/>
            <person name="Labutti K."/>
            <person name="Kaluzhnaya M.G."/>
            <person name="Lim S."/>
            <person name="Beck D.A."/>
            <person name="Glavina Del Rio T."/>
            <person name="Nolan M."/>
            <person name="Mavromatis K."/>
            <person name="Huntemann M."/>
            <person name="Lucas S."/>
            <person name="Lidstrom M.E."/>
            <person name="Ivanova N."/>
            <person name="Chistoserdova L."/>
        </authorList>
    </citation>
    <scope>NUCLEOTIDE SEQUENCE [LARGE SCALE GENOMIC DNA]</scope>
    <source>
        <strain evidence="13 14">SIP3-4</strain>
    </source>
</reference>
<feature type="domain" description="HTH araC/xylS-type" evidence="12">
    <location>
        <begin position="100"/>
        <end position="192"/>
    </location>
</feature>
<name>C6XCX0_METGS</name>
<dbReference type="CDD" id="cd06445">
    <property type="entry name" value="ATase"/>
    <property type="match status" value="1"/>
</dbReference>
<evidence type="ECO:0000256" key="3">
    <source>
        <dbReference type="ARBA" id="ARBA00022679"/>
    </source>
</evidence>
<dbReference type="Gene3D" id="3.40.10.10">
    <property type="entry name" value="DNA Methylphosphotriester Repair Domain"/>
    <property type="match status" value="1"/>
</dbReference>
<dbReference type="GO" id="GO:0043565">
    <property type="term" value="F:sequence-specific DNA binding"/>
    <property type="evidence" value="ECO:0007669"/>
    <property type="project" value="InterPro"/>
</dbReference>
<dbReference type="SUPFAM" id="SSF46767">
    <property type="entry name" value="Methylated DNA-protein cysteine methyltransferase, C-terminal domain"/>
    <property type="match status" value="1"/>
</dbReference>
<proteinExistence type="predicted"/>
<organism evidence="13 14">
    <name type="scientific">Methylovorus glucosotrophus (strain SIP3-4)</name>
    <dbReference type="NCBI Taxonomy" id="582744"/>
    <lineage>
        <taxon>Bacteria</taxon>
        <taxon>Pseudomonadati</taxon>
        <taxon>Pseudomonadota</taxon>
        <taxon>Betaproteobacteria</taxon>
        <taxon>Nitrosomonadales</taxon>
        <taxon>Methylophilaceae</taxon>
        <taxon>Methylovorus</taxon>
    </lineage>
</organism>